<dbReference type="InterPro" id="IPR035992">
    <property type="entry name" value="Ricin_B-like_lectins"/>
</dbReference>
<dbReference type="EMBL" id="RWJN01000002">
    <property type="protein sequence ID" value="TCD71806.1"/>
    <property type="molecule type" value="Genomic_DNA"/>
</dbReference>
<name>A0A4R0RUQ9_9APHY</name>
<dbReference type="OrthoDB" id="2649102at2759"/>
<evidence type="ECO:0000256" key="1">
    <source>
        <dbReference type="SAM" id="MobiDB-lite"/>
    </source>
</evidence>
<reference evidence="2 3" key="1">
    <citation type="submission" date="2018-11" db="EMBL/GenBank/DDBJ databases">
        <title>Genome assembly of Steccherinum ochraceum LE-BIN_3174, the white-rot fungus of the Steccherinaceae family (The Residual Polyporoid clade, Polyporales, Basidiomycota).</title>
        <authorList>
            <person name="Fedorova T.V."/>
            <person name="Glazunova O.A."/>
            <person name="Landesman E.O."/>
            <person name="Moiseenko K.V."/>
            <person name="Psurtseva N.V."/>
            <person name="Savinova O.S."/>
            <person name="Shakhova N.V."/>
            <person name="Tyazhelova T.V."/>
            <person name="Vasina D.V."/>
        </authorList>
    </citation>
    <scope>NUCLEOTIDE SEQUENCE [LARGE SCALE GENOMIC DNA]</scope>
    <source>
        <strain evidence="2 3">LE-BIN_3174</strain>
    </source>
</reference>
<dbReference type="AlphaFoldDB" id="A0A4R0RUQ9"/>
<feature type="compositionally biased region" description="Pro residues" evidence="1">
    <location>
        <begin position="145"/>
        <end position="162"/>
    </location>
</feature>
<accession>A0A4R0RUQ9</accession>
<organism evidence="2 3">
    <name type="scientific">Steccherinum ochraceum</name>
    <dbReference type="NCBI Taxonomy" id="92696"/>
    <lineage>
        <taxon>Eukaryota</taxon>
        <taxon>Fungi</taxon>
        <taxon>Dikarya</taxon>
        <taxon>Basidiomycota</taxon>
        <taxon>Agaricomycotina</taxon>
        <taxon>Agaricomycetes</taxon>
        <taxon>Polyporales</taxon>
        <taxon>Steccherinaceae</taxon>
        <taxon>Steccherinum</taxon>
    </lineage>
</organism>
<sequence>MPLKAGTYMILNSHFQNTLGFSSNLEGTPVTANALAVGDSPSVYQLWRVKQYRGVDRYDIQNIGHELYANTHAKAQTGEFVRSRPPPVQHLWIIRESSHPEEYTISTTDTYRYWGLTDDGMETAVCLSENANDKRQWWSFISTPVPDPSPAPAPPAPAPVPPATTSSAPTSSVPASTSQNPNKQWWSFIPTPVLGRSPAPASPAPAPSVSGTIAIKNHAGKYMKVTRTNGLEFTSSILDDNAKFTVRSREDKIALIGNNGKHVNMYYVDDVKCEGPDGGLNVRVVYRDLAKVCFTISGYQGQNGQTYYLSSDAGNAAYNGSLAVKRLEDETCRFAIENVAPPAPRAKITEKVAIKTTDGRYLKVTSTNGLEFISYTLDESAKFTVQFKGHFIALIGNNGKHVNMYYIDDVKCEGPGGGLDLGVAYCDNGRVSFTISGYQGQNGQTFFLSSIPGNASYHGSLLVKRVEDETCHFEIENL</sequence>
<dbReference type="SUPFAM" id="SSF50370">
    <property type="entry name" value="Ricin B-like lectins"/>
    <property type="match status" value="1"/>
</dbReference>
<feature type="compositionally biased region" description="Low complexity" evidence="1">
    <location>
        <begin position="163"/>
        <end position="178"/>
    </location>
</feature>
<gene>
    <name evidence="2" type="ORF">EIP91_003149</name>
</gene>
<dbReference type="SUPFAM" id="SSF50405">
    <property type="entry name" value="Actin-crosslinking proteins"/>
    <property type="match status" value="2"/>
</dbReference>
<proteinExistence type="predicted"/>
<evidence type="ECO:0008006" key="4">
    <source>
        <dbReference type="Google" id="ProtNLM"/>
    </source>
</evidence>
<protein>
    <recommendedName>
        <fullName evidence="4">Ricin B lectin domain-containing protein</fullName>
    </recommendedName>
</protein>
<dbReference type="Gene3D" id="2.80.10.50">
    <property type="match status" value="3"/>
</dbReference>
<keyword evidence="3" id="KW-1185">Reference proteome</keyword>
<dbReference type="InterPro" id="IPR008999">
    <property type="entry name" value="Actin-crosslinking"/>
</dbReference>
<comment type="caution">
    <text evidence="2">The sequence shown here is derived from an EMBL/GenBank/DDBJ whole genome shotgun (WGS) entry which is preliminary data.</text>
</comment>
<dbReference type="Proteomes" id="UP000292702">
    <property type="component" value="Unassembled WGS sequence"/>
</dbReference>
<feature type="region of interest" description="Disordered" evidence="1">
    <location>
        <begin position="140"/>
        <end position="189"/>
    </location>
</feature>
<evidence type="ECO:0000313" key="2">
    <source>
        <dbReference type="EMBL" id="TCD71806.1"/>
    </source>
</evidence>
<evidence type="ECO:0000313" key="3">
    <source>
        <dbReference type="Proteomes" id="UP000292702"/>
    </source>
</evidence>